<name>A0A238FRB2_9BASI</name>
<dbReference type="SUPFAM" id="SSF56601">
    <property type="entry name" value="beta-lactamase/transpeptidase-like"/>
    <property type="match status" value="1"/>
</dbReference>
<dbReference type="EMBL" id="FMSP01000023">
    <property type="protein sequence ID" value="SCV74513.1"/>
    <property type="molecule type" value="Genomic_DNA"/>
</dbReference>
<organism evidence="1 2">
    <name type="scientific">Microbotryum intermedium</name>
    <dbReference type="NCBI Taxonomy" id="269621"/>
    <lineage>
        <taxon>Eukaryota</taxon>
        <taxon>Fungi</taxon>
        <taxon>Dikarya</taxon>
        <taxon>Basidiomycota</taxon>
        <taxon>Pucciniomycotina</taxon>
        <taxon>Microbotryomycetes</taxon>
        <taxon>Microbotryales</taxon>
        <taxon>Microbotryaceae</taxon>
        <taxon>Microbotryum</taxon>
    </lineage>
</organism>
<dbReference type="OrthoDB" id="428260at2759"/>
<accession>A0A238FRB2</accession>
<keyword evidence="2" id="KW-1185">Reference proteome</keyword>
<gene>
    <name evidence="1" type="ORF">BQ2448_7542</name>
</gene>
<protein>
    <submittedName>
        <fullName evidence="1">BQ2448_7542 protein</fullName>
    </submittedName>
</protein>
<reference evidence="2" key="1">
    <citation type="submission" date="2016-09" db="EMBL/GenBank/DDBJ databases">
        <authorList>
            <person name="Jeantristanb JTB J.-T."/>
            <person name="Ricardo R."/>
        </authorList>
    </citation>
    <scope>NUCLEOTIDE SEQUENCE [LARGE SCALE GENOMIC DNA]</scope>
</reference>
<dbReference type="Proteomes" id="UP000198372">
    <property type="component" value="Unassembled WGS sequence"/>
</dbReference>
<proteinExistence type="predicted"/>
<sequence length="85" mass="9207">MVWGGCLSGDRHGGGRSKGALSWSGYCNTFWVADRNQGVAYVLFTNSTPTYAHPRVFALWEKIEKDIFDGVLQGGKSSAIPQAAL</sequence>
<dbReference type="AlphaFoldDB" id="A0A238FRB2"/>
<dbReference type="Gene3D" id="3.40.710.10">
    <property type="entry name" value="DD-peptidase/beta-lactamase superfamily"/>
    <property type="match status" value="1"/>
</dbReference>
<evidence type="ECO:0000313" key="2">
    <source>
        <dbReference type="Proteomes" id="UP000198372"/>
    </source>
</evidence>
<evidence type="ECO:0000313" key="1">
    <source>
        <dbReference type="EMBL" id="SCV74513.1"/>
    </source>
</evidence>
<dbReference type="STRING" id="269621.A0A238FRB2"/>
<dbReference type="InterPro" id="IPR012338">
    <property type="entry name" value="Beta-lactam/transpept-like"/>
</dbReference>